<dbReference type="SUPFAM" id="SSF81606">
    <property type="entry name" value="PP2C-like"/>
    <property type="match status" value="1"/>
</dbReference>
<dbReference type="InterPro" id="IPR036457">
    <property type="entry name" value="PPM-type-like_dom_sf"/>
</dbReference>
<evidence type="ECO:0000259" key="1">
    <source>
        <dbReference type="PROSITE" id="PS51746"/>
    </source>
</evidence>
<dbReference type="STRING" id="208445.SAMN04489727_2124"/>
<protein>
    <submittedName>
        <fullName evidence="3">Serine/threonine protein phosphatase PrpC</fullName>
    </submittedName>
</protein>
<organism evidence="3 4">
    <name type="scientific">Amycolatopsis tolypomycina</name>
    <dbReference type="NCBI Taxonomy" id="208445"/>
    <lineage>
        <taxon>Bacteria</taxon>
        <taxon>Bacillati</taxon>
        <taxon>Actinomycetota</taxon>
        <taxon>Actinomycetes</taxon>
        <taxon>Pseudonocardiales</taxon>
        <taxon>Pseudonocardiaceae</taxon>
        <taxon>Amycolatopsis</taxon>
    </lineage>
</organism>
<name>A0A1H4JTK7_9PSEU</name>
<dbReference type="Gene3D" id="3.60.40.10">
    <property type="entry name" value="PPM-type phosphatase domain"/>
    <property type="match status" value="1"/>
</dbReference>
<dbReference type="Proteomes" id="UP000199622">
    <property type="component" value="Unassembled WGS sequence"/>
</dbReference>
<dbReference type="EMBL" id="FNSO01000003">
    <property type="protein sequence ID" value="SEB48675.1"/>
    <property type="molecule type" value="Genomic_DNA"/>
</dbReference>
<reference evidence="4" key="2">
    <citation type="submission" date="2016-10" db="EMBL/GenBank/DDBJ databases">
        <authorList>
            <person name="Varghese N."/>
            <person name="Submissions S."/>
        </authorList>
    </citation>
    <scope>NUCLEOTIDE SEQUENCE [LARGE SCALE GENOMIC DNA]</scope>
    <source>
        <strain evidence="4">DSM 44544</strain>
    </source>
</reference>
<dbReference type="OrthoDB" id="9801841at2"/>
<dbReference type="SMART" id="SM00332">
    <property type="entry name" value="PP2Cc"/>
    <property type="match status" value="1"/>
</dbReference>
<reference evidence="3" key="1">
    <citation type="submission" date="2016-10" db="EMBL/GenBank/DDBJ databases">
        <authorList>
            <person name="de Groot N.N."/>
        </authorList>
    </citation>
    <scope>NUCLEOTIDE SEQUENCE [LARGE SCALE GENOMIC DNA]</scope>
    <source>
        <strain evidence="3">DSM 44544</strain>
    </source>
</reference>
<evidence type="ECO:0000313" key="4">
    <source>
        <dbReference type="Proteomes" id="UP000199622"/>
    </source>
</evidence>
<dbReference type="PROSITE" id="PS51746">
    <property type="entry name" value="PPM_2"/>
    <property type="match status" value="1"/>
</dbReference>
<feature type="domain" description="PPM-type phosphatase" evidence="1">
    <location>
        <begin position="5"/>
        <end position="247"/>
    </location>
</feature>
<evidence type="ECO:0000313" key="2">
    <source>
        <dbReference type="EMBL" id="SEB48675.1"/>
    </source>
</evidence>
<evidence type="ECO:0000313" key="3">
    <source>
        <dbReference type="EMBL" id="SEB49215.1"/>
    </source>
</evidence>
<accession>A0A1H4JTK7</accession>
<sequence>MTMLTVATATHVGGRPANADAATVVTTSLGTAAAVVDGIGSELRTCAAAQLAAGTAATVAAHRGAQAGLMAAADTMPDYPGGPNAVAAVASVVNGQIEIAHVGDAAVWTYSATAGLRRWTVDQTAGEHIRHMLDNPGLTDADREALERVGAATEVLADYVLNGLKFATVSTMSWTPLRGEDADVELIIVTSDGVHKPLATGQIEELVRVFHDDPQRLADVLVEVAVLYEAGKHNPASDNATAAVIALPRRQAA</sequence>
<dbReference type="InterPro" id="IPR001932">
    <property type="entry name" value="PPM-type_phosphatase-like_dom"/>
</dbReference>
<gene>
    <name evidence="2" type="ORF">SAMN04489727_2124</name>
    <name evidence="3" type="ORF">SAMN04489727_2161</name>
</gene>
<proteinExistence type="predicted"/>
<dbReference type="RefSeq" id="WP_091305734.1">
    <property type="nucleotide sequence ID" value="NZ_FNSO01000003.1"/>
</dbReference>
<keyword evidence="4" id="KW-1185">Reference proteome</keyword>
<dbReference type="EMBL" id="FNSO01000003">
    <property type="protein sequence ID" value="SEB49215.1"/>
    <property type="molecule type" value="Genomic_DNA"/>
</dbReference>
<dbReference type="AlphaFoldDB" id="A0A1H4JTK7"/>